<sequence>MFLLYSLYIQFLLAFFTYGFVIQPSLYSLKGLENSKSSKLNMEEFNALDDLSGLIKDNPVLHGEASFIKDDDHALQVNNKKSISKPKYDPAWKFMGLGKRPRSHRKEILTYDQSESYDSGFPSDYDYSLDNYPDAEANPLLTFSTLINFEIFNAIRDGIAEATKKAAKNSGSISASKLYSGGDHSPERDGSPAGMYGGRPKTMYDPGWMLTGLGKR</sequence>
<gene>
    <name evidence="3" type="ORF">LARSCL_LOCUS2287</name>
</gene>
<reference evidence="3 4" key="1">
    <citation type="submission" date="2024-04" db="EMBL/GenBank/DDBJ databases">
        <authorList>
            <person name="Rising A."/>
            <person name="Reimegard J."/>
            <person name="Sonavane S."/>
            <person name="Akerstrom W."/>
            <person name="Nylinder S."/>
            <person name="Hedman E."/>
            <person name="Kallberg Y."/>
        </authorList>
    </citation>
    <scope>NUCLEOTIDE SEQUENCE [LARGE SCALE GENOMIC DNA]</scope>
</reference>
<keyword evidence="2" id="KW-0472">Membrane</keyword>
<keyword evidence="2" id="KW-1133">Transmembrane helix</keyword>
<dbReference type="EMBL" id="CAXIEN010000015">
    <property type="protein sequence ID" value="CAL1265019.1"/>
    <property type="molecule type" value="Genomic_DNA"/>
</dbReference>
<name>A0AAV1Z0R7_9ARAC</name>
<feature type="transmembrane region" description="Helical" evidence="2">
    <location>
        <begin position="6"/>
        <end position="29"/>
    </location>
</feature>
<proteinExistence type="predicted"/>
<feature type="region of interest" description="Disordered" evidence="1">
    <location>
        <begin position="173"/>
        <end position="198"/>
    </location>
</feature>
<dbReference type="AlphaFoldDB" id="A0AAV1Z0R7"/>
<evidence type="ECO:0000313" key="3">
    <source>
        <dbReference type="EMBL" id="CAL1265019.1"/>
    </source>
</evidence>
<dbReference type="Proteomes" id="UP001497382">
    <property type="component" value="Unassembled WGS sequence"/>
</dbReference>
<evidence type="ECO:0000256" key="2">
    <source>
        <dbReference type="SAM" id="Phobius"/>
    </source>
</evidence>
<comment type="caution">
    <text evidence="3">The sequence shown here is derived from an EMBL/GenBank/DDBJ whole genome shotgun (WGS) entry which is preliminary data.</text>
</comment>
<keyword evidence="2" id="KW-0812">Transmembrane</keyword>
<keyword evidence="4" id="KW-1185">Reference proteome</keyword>
<evidence type="ECO:0000313" key="4">
    <source>
        <dbReference type="Proteomes" id="UP001497382"/>
    </source>
</evidence>
<organism evidence="3 4">
    <name type="scientific">Larinioides sclopetarius</name>
    <dbReference type="NCBI Taxonomy" id="280406"/>
    <lineage>
        <taxon>Eukaryota</taxon>
        <taxon>Metazoa</taxon>
        <taxon>Ecdysozoa</taxon>
        <taxon>Arthropoda</taxon>
        <taxon>Chelicerata</taxon>
        <taxon>Arachnida</taxon>
        <taxon>Araneae</taxon>
        <taxon>Araneomorphae</taxon>
        <taxon>Entelegynae</taxon>
        <taxon>Araneoidea</taxon>
        <taxon>Araneidae</taxon>
        <taxon>Larinioides</taxon>
    </lineage>
</organism>
<accession>A0AAV1Z0R7</accession>
<evidence type="ECO:0000256" key="1">
    <source>
        <dbReference type="SAM" id="MobiDB-lite"/>
    </source>
</evidence>
<protein>
    <submittedName>
        <fullName evidence="3">Uncharacterized protein</fullName>
    </submittedName>
</protein>